<feature type="compositionally biased region" description="Polar residues" evidence="5">
    <location>
        <begin position="1"/>
        <end position="16"/>
    </location>
</feature>
<dbReference type="InterPro" id="IPR027370">
    <property type="entry name" value="Znf-RING_euk"/>
</dbReference>
<evidence type="ECO:0000259" key="6">
    <source>
        <dbReference type="PROSITE" id="PS50089"/>
    </source>
</evidence>
<dbReference type="EMBL" id="JADCUA010000029">
    <property type="protein sequence ID" value="KAH9830832.1"/>
    <property type="molecule type" value="Genomic_DNA"/>
</dbReference>
<comment type="caution">
    <text evidence="7">The sequence shown here is derived from an EMBL/GenBank/DDBJ whole genome shotgun (WGS) entry which is preliminary data.</text>
</comment>
<dbReference type="PROSITE" id="PS00518">
    <property type="entry name" value="ZF_RING_1"/>
    <property type="match status" value="1"/>
</dbReference>
<dbReference type="Gene3D" id="3.30.40.10">
    <property type="entry name" value="Zinc/RING finger domain, C3HC4 (zinc finger)"/>
    <property type="match status" value="1"/>
</dbReference>
<dbReference type="InterPro" id="IPR047134">
    <property type="entry name" value="RNF4"/>
</dbReference>
<keyword evidence="8" id="KW-1185">Reference proteome</keyword>
<accession>A0ABQ8K280</accession>
<dbReference type="Pfam" id="PF13445">
    <property type="entry name" value="zf-RING_UBOX"/>
    <property type="match status" value="1"/>
</dbReference>
<organism evidence="7 8">
    <name type="scientific">Rhodofomes roseus</name>
    <dbReference type="NCBI Taxonomy" id="34475"/>
    <lineage>
        <taxon>Eukaryota</taxon>
        <taxon>Fungi</taxon>
        <taxon>Dikarya</taxon>
        <taxon>Basidiomycota</taxon>
        <taxon>Agaricomycotina</taxon>
        <taxon>Agaricomycetes</taxon>
        <taxon>Polyporales</taxon>
        <taxon>Rhodofomes</taxon>
    </lineage>
</organism>
<evidence type="ECO:0000256" key="3">
    <source>
        <dbReference type="ARBA" id="ARBA00022833"/>
    </source>
</evidence>
<sequence length="281" mass="31315">MPVTRGQSVRPHQQYSPVAAPKPDDSVIIISSDDERPFKANATPRRARSKQKNRALAPPSAEVVEISSDDEAVAARPKPLRRQQQDVTASLRQQLKEALQEVERLRTEARAAEKQKAVAQPVDSSLLGDVEEVVTCEICTFKMWAPYALPCGHTFCQSCLQDWFGTAQATHLANYPQSAQHDNLLAELRASLRRPNLTPQRRTQMQVQLAQFEAVCQRPKYTCPTCRTECKTRPTEVFVLKAIVERVGKAQGESAPEKIAPSRTRAGQVKLIDGPFDGFFP</sequence>
<dbReference type="RefSeq" id="XP_047774093.1">
    <property type="nucleotide sequence ID" value="XM_047925047.1"/>
</dbReference>
<evidence type="ECO:0000256" key="2">
    <source>
        <dbReference type="ARBA" id="ARBA00022771"/>
    </source>
</evidence>
<name>A0ABQ8K280_9APHY</name>
<evidence type="ECO:0000256" key="1">
    <source>
        <dbReference type="ARBA" id="ARBA00022723"/>
    </source>
</evidence>
<protein>
    <recommendedName>
        <fullName evidence="6">RING-type domain-containing protein</fullName>
    </recommendedName>
</protein>
<dbReference type="Proteomes" id="UP000814176">
    <property type="component" value="Unassembled WGS sequence"/>
</dbReference>
<dbReference type="PANTHER" id="PTHR23041">
    <property type="entry name" value="RING FINGER DOMAIN-CONTAINING"/>
    <property type="match status" value="1"/>
</dbReference>
<dbReference type="InterPro" id="IPR013083">
    <property type="entry name" value="Znf_RING/FYVE/PHD"/>
</dbReference>
<evidence type="ECO:0000256" key="5">
    <source>
        <dbReference type="SAM" id="MobiDB-lite"/>
    </source>
</evidence>
<keyword evidence="2 4" id="KW-0863">Zinc-finger</keyword>
<keyword evidence="3" id="KW-0862">Zinc</keyword>
<feature type="region of interest" description="Disordered" evidence="5">
    <location>
        <begin position="1"/>
        <end position="86"/>
    </location>
</feature>
<dbReference type="SUPFAM" id="SSF57850">
    <property type="entry name" value="RING/U-box"/>
    <property type="match status" value="1"/>
</dbReference>
<dbReference type="PANTHER" id="PTHR23041:SF78">
    <property type="entry name" value="E3 UBIQUITIN-PROTEIN LIGASE RNF4"/>
    <property type="match status" value="1"/>
</dbReference>
<dbReference type="SMART" id="SM00184">
    <property type="entry name" value="RING"/>
    <property type="match status" value="1"/>
</dbReference>
<gene>
    <name evidence="7" type="ORF">C8Q71DRAFT_784771</name>
</gene>
<dbReference type="PROSITE" id="PS50089">
    <property type="entry name" value="ZF_RING_2"/>
    <property type="match status" value="1"/>
</dbReference>
<dbReference type="InterPro" id="IPR017907">
    <property type="entry name" value="Znf_RING_CS"/>
</dbReference>
<evidence type="ECO:0000313" key="8">
    <source>
        <dbReference type="Proteomes" id="UP000814176"/>
    </source>
</evidence>
<dbReference type="GeneID" id="72005779"/>
<feature type="domain" description="RING-type" evidence="6">
    <location>
        <begin position="136"/>
        <end position="227"/>
    </location>
</feature>
<dbReference type="InterPro" id="IPR001841">
    <property type="entry name" value="Znf_RING"/>
</dbReference>
<evidence type="ECO:0000256" key="4">
    <source>
        <dbReference type="PROSITE-ProRule" id="PRU00175"/>
    </source>
</evidence>
<evidence type="ECO:0000313" key="7">
    <source>
        <dbReference type="EMBL" id="KAH9830832.1"/>
    </source>
</evidence>
<keyword evidence="1" id="KW-0479">Metal-binding</keyword>
<proteinExistence type="predicted"/>
<reference evidence="7 8" key="1">
    <citation type="journal article" date="2021" name="Environ. Microbiol.">
        <title>Gene family expansions and transcriptome signatures uncover fungal adaptations to wood decay.</title>
        <authorList>
            <person name="Hage H."/>
            <person name="Miyauchi S."/>
            <person name="Viragh M."/>
            <person name="Drula E."/>
            <person name="Min B."/>
            <person name="Chaduli D."/>
            <person name="Navarro D."/>
            <person name="Favel A."/>
            <person name="Norest M."/>
            <person name="Lesage-Meessen L."/>
            <person name="Balint B."/>
            <person name="Merenyi Z."/>
            <person name="de Eugenio L."/>
            <person name="Morin E."/>
            <person name="Martinez A.T."/>
            <person name="Baldrian P."/>
            <person name="Stursova M."/>
            <person name="Martinez M.J."/>
            <person name="Novotny C."/>
            <person name="Magnuson J.K."/>
            <person name="Spatafora J.W."/>
            <person name="Maurice S."/>
            <person name="Pangilinan J."/>
            <person name="Andreopoulos W."/>
            <person name="LaButti K."/>
            <person name="Hundley H."/>
            <person name="Na H."/>
            <person name="Kuo A."/>
            <person name="Barry K."/>
            <person name="Lipzen A."/>
            <person name="Henrissat B."/>
            <person name="Riley R."/>
            <person name="Ahrendt S."/>
            <person name="Nagy L.G."/>
            <person name="Grigoriev I.V."/>
            <person name="Martin F."/>
            <person name="Rosso M.N."/>
        </authorList>
    </citation>
    <scope>NUCLEOTIDE SEQUENCE [LARGE SCALE GENOMIC DNA]</scope>
    <source>
        <strain evidence="7 8">CIRM-BRFM 1785</strain>
    </source>
</reference>